<keyword evidence="3" id="KW-0186">Copper</keyword>
<evidence type="ECO:0000256" key="4">
    <source>
        <dbReference type="SAM" id="SignalP"/>
    </source>
</evidence>
<evidence type="ECO:0000313" key="6">
    <source>
        <dbReference type="EMBL" id="GGX78607.1"/>
    </source>
</evidence>
<dbReference type="RefSeq" id="WP_189372298.1">
    <property type="nucleotide sequence ID" value="NZ_BMYW01000001.1"/>
</dbReference>
<organism evidence="6 7">
    <name type="scientific">Vogesella alkaliphila</name>
    <dbReference type="NCBI Taxonomy" id="1193621"/>
    <lineage>
        <taxon>Bacteria</taxon>
        <taxon>Pseudomonadati</taxon>
        <taxon>Pseudomonadota</taxon>
        <taxon>Betaproteobacteria</taxon>
        <taxon>Neisseriales</taxon>
        <taxon>Chromobacteriaceae</taxon>
        <taxon>Vogesella</taxon>
    </lineage>
</organism>
<dbReference type="InterPro" id="IPR008972">
    <property type="entry name" value="Cupredoxin"/>
</dbReference>
<protein>
    <recommendedName>
        <fullName evidence="5">Blue (type 1) copper domain-containing protein</fullName>
    </recommendedName>
</protein>
<dbReference type="EMBL" id="BMYW01000001">
    <property type="protein sequence ID" value="GGX78607.1"/>
    <property type="molecule type" value="Genomic_DNA"/>
</dbReference>
<sequence>MTRLARTLPRLAAGACLSLPAAAMVFEPASRGHATPDGVTRWGRAEEQPFTVTPQQPGQYFICPPHRMMGMVGSVQAGEAVNKQAASDRMQRAAWTAIASASTRCWPRCANWRH</sequence>
<keyword evidence="4" id="KW-0732">Signal</keyword>
<evidence type="ECO:0000313" key="7">
    <source>
        <dbReference type="Proteomes" id="UP000600877"/>
    </source>
</evidence>
<dbReference type="Gene3D" id="2.60.40.420">
    <property type="entry name" value="Cupredoxins - blue copper proteins"/>
    <property type="match status" value="1"/>
</dbReference>
<name>A0ABQ2YDY0_9NEIS</name>
<feature type="domain" description="Blue (type 1) copper" evidence="5">
    <location>
        <begin position="47"/>
        <end position="76"/>
    </location>
</feature>
<keyword evidence="2" id="KW-0479">Metal-binding</keyword>
<accession>A0ABQ2YDY0</accession>
<reference evidence="7" key="1">
    <citation type="journal article" date="2019" name="Int. J. Syst. Evol. Microbiol.">
        <title>The Global Catalogue of Microorganisms (GCM) 10K type strain sequencing project: providing services to taxonomists for standard genome sequencing and annotation.</title>
        <authorList>
            <consortium name="The Broad Institute Genomics Platform"/>
            <consortium name="The Broad Institute Genome Sequencing Center for Infectious Disease"/>
            <person name="Wu L."/>
            <person name="Ma J."/>
        </authorList>
    </citation>
    <scope>NUCLEOTIDE SEQUENCE [LARGE SCALE GENOMIC DNA]</scope>
    <source>
        <strain evidence="7">KCTC 32041</strain>
    </source>
</reference>
<keyword evidence="7" id="KW-1185">Reference proteome</keyword>
<comment type="caution">
    <text evidence="6">The sequence shown here is derived from an EMBL/GenBank/DDBJ whole genome shotgun (WGS) entry which is preliminary data.</text>
</comment>
<proteinExistence type="predicted"/>
<evidence type="ECO:0000259" key="5">
    <source>
        <dbReference type="Pfam" id="PF00127"/>
    </source>
</evidence>
<dbReference type="Pfam" id="PF00127">
    <property type="entry name" value="Copper-bind"/>
    <property type="match status" value="1"/>
</dbReference>
<evidence type="ECO:0000256" key="3">
    <source>
        <dbReference type="ARBA" id="ARBA00023008"/>
    </source>
</evidence>
<comment type="subcellular location">
    <subcellularLocation>
        <location evidence="1">Cell outer membrane</location>
        <topology evidence="1">Lipid-anchor</topology>
    </subcellularLocation>
</comment>
<dbReference type="InterPro" id="IPR000923">
    <property type="entry name" value="BlueCu_1"/>
</dbReference>
<gene>
    <name evidence="6" type="ORF">GCM10011290_02500</name>
</gene>
<dbReference type="SUPFAM" id="SSF49503">
    <property type="entry name" value="Cupredoxins"/>
    <property type="match status" value="1"/>
</dbReference>
<feature type="chain" id="PRO_5045984708" description="Blue (type 1) copper domain-containing protein" evidence="4">
    <location>
        <begin position="24"/>
        <end position="114"/>
    </location>
</feature>
<feature type="signal peptide" evidence="4">
    <location>
        <begin position="1"/>
        <end position="23"/>
    </location>
</feature>
<evidence type="ECO:0000256" key="2">
    <source>
        <dbReference type="ARBA" id="ARBA00022723"/>
    </source>
</evidence>
<dbReference type="Proteomes" id="UP000600877">
    <property type="component" value="Unassembled WGS sequence"/>
</dbReference>
<evidence type="ECO:0000256" key="1">
    <source>
        <dbReference type="ARBA" id="ARBA00004459"/>
    </source>
</evidence>